<feature type="region of interest" description="Disordered" evidence="1">
    <location>
        <begin position="364"/>
        <end position="417"/>
    </location>
</feature>
<dbReference type="Proteomes" id="UP000663872">
    <property type="component" value="Unassembled WGS sequence"/>
</dbReference>
<gene>
    <name evidence="2" type="ORF">GRG538_LOCUS15266</name>
</gene>
<reference evidence="2" key="1">
    <citation type="submission" date="2021-02" db="EMBL/GenBank/DDBJ databases">
        <authorList>
            <person name="Nowell W R."/>
        </authorList>
    </citation>
    <scope>NUCLEOTIDE SEQUENCE</scope>
</reference>
<feature type="compositionally biased region" description="Basic residues" evidence="1">
    <location>
        <begin position="388"/>
        <end position="404"/>
    </location>
</feature>
<accession>A0A818EW49</accession>
<evidence type="ECO:0000256" key="1">
    <source>
        <dbReference type="SAM" id="MobiDB-lite"/>
    </source>
</evidence>
<dbReference type="AlphaFoldDB" id="A0A818EW49"/>
<feature type="compositionally biased region" description="Low complexity" evidence="1">
    <location>
        <begin position="370"/>
        <end position="387"/>
    </location>
</feature>
<proteinExistence type="predicted"/>
<organism evidence="2 3">
    <name type="scientific">Rotaria socialis</name>
    <dbReference type="NCBI Taxonomy" id="392032"/>
    <lineage>
        <taxon>Eukaryota</taxon>
        <taxon>Metazoa</taxon>
        <taxon>Spiralia</taxon>
        <taxon>Gnathifera</taxon>
        <taxon>Rotifera</taxon>
        <taxon>Eurotatoria</taxon>
        <taxon>Bdelloidea</taxon>
        <taxon>Philodinida</taxon>
        <taxon>Philodinidae</taxon>
        <taxon>Rotaria</taxon>
    </lineage>
</organism>
<evidence type="ECO:0000313" key="2">
    <source>
        <dbReference type="EMBL" id="CAF3465567.1"/>
    </source>
</evidence>
<evidence type="ECO:0000313" key="3">
    <source>
        <dbReference type="Proteomes" id="UP000663872"/>
    </source>
</evidence>
<feature type="compositionally biased region" description="Low complexity" evidence="1">
    <location>
        <begin position="405"/>
        <end position="415"/>
    </location>
</feature>
<feature type="compositionally biased region" description="Low complexity" evidence="1">
    <location>
        <begin position="445"/>
        <end position="455"/>
    </location>
</feature>
<feature type="region of interest" description="Disordered" evidence="1">
    <location>
        <begin position="437"/>
        <end position="460"/>
    </location>
</feature>
<protein>
    <submittedName>
        <fullName evidence="2">Uncharacterized protein</fullName>
    </submittedName>
</protein>
<dbReference type="EMBL" id="CAJNYT010002348">
    <property type="protein sequence ID" value="CAF3465567.1"/>
    <property type="molecule type" value="Genomic_DNA"/>
</dbReference>
<comment type="caution">
    <text evidence="2">The sequence shown here is derived from an EMBL/GenBank/DDBJ whole genome shotgun (WGS) entry which is preliminary data.</text>
</comment>
<sequence>MVHTILQIVDSNGKKIYSYKTQRFTETTTTKDIVTFILQKSNKFKPPLHIEIQDQPDGDFVTLDDDYLAEYEPFNPNNVDTTTGRVTNLPGKTVKLKITLLDYDCLSTISQAVVKTTEGLVNFKALEFYQIFRFLVLSTSIQQTEETYHGDQSLSTSEASAIPTIELSEDPKMGFVPGHNVNDIQRDQYISDAKNVATGKITGKLAKIQAKRELQEKYASKLPKIKILDHYILKEIGHEWKLVGLLVLDVCKSGQRSLYSHPERACLEKDNLEKIDQYELNIEPSDLAVEKELELLVVAIKGAKLSPNTPLNILCHIKNSQQNKSSDSAQNFQKSRIAFFLQKDGVLLCETSVLSDEMNFGKKTSKFTLAPPSNASTDTAATTSQSNKSKRRNTSNQRSKRAKRVTVSSSNNNTSYPTFHPDLPVLFTTSQMSDTVFQGSSDNIPSSLEPPLSLGSGWGGLFDSIDGTDS</sequence>
<name>A0A818EW49_9BILA</name>